<sequence length="344" mass="36963">MLKGAFTALITPFKGNEVDYAGLSELVTFQISNGISGILAVGTTGESPVLTWQEHNAVIEHVAGQCGNTCLCIAGTGSNNTREALEGTKHAAETGADAVLLVDPYYNGPSSLEIRREYVEPVARAFPDIQIIPYIIPGRTGAQMLPEDLAILSRNCKNVATVKEATGSLENMKRTRECCGPEFTILSGDDGLTYEVMTAPEIRAGGVISVVSNVAPKAVAEMVRAVAEGRIAEGEAISRALDPLFNLVVVKTQEKTPYGDVVCRARNPLAIKALMQVLGMPSGPCRPPLGRLTRNAMNIVLEAGRKVWKENPEILSPLQDAFGTDIGKCLNDPDNWRSLCYTEY</sequence>
<evidence type="ECO:0000256" key="7">
    <source>
        <dbReference type="ARBA" id="ARBA00022915"/>
    </source>
</evidence>
<evidence type="ECO:0000256" key="2">
    <source>
        <dbReference type="ARBA" id="ARBA00005120"/>
    </source>
</evidence>
<evidence type="ECO:0000313" key="16">
    <source>
        <dbReference type="EMBL" id="GBC62032.1"/>
    </source>
</evidence>
<comment type="subunit">
    <text evidence="12">Homotetramer; dimer of dimers.</text>
</comment>
<evidence type="ECO:0000256" key="13">
    <source>
        <dbReference type="PIRNR" id="PIRNR001365"/>
    </source>
</evidence>
<evidence type="ECO:0000256" key="5">
    <source>
        <dbReference type="ARBA" id="ARBA00022490"/>
    </source>
</evidence>
<dbReference type="PROSITE" id="PS00665">
    <property type="entry name" value="DHDPS_1"/>
    <property type="match status" value="1"/>
</dbReference>
<dbReference type="Proteomes" id="UP000288096">
    <property type="component" value="Unassembled WGS sequence"/>
</dbReference>
<comment type="subcellular location">
    <subcellularLocation>
        <location evidence="12">Cytoplasm</location>
    </subcellularLocation>
</comment>
<comment type="caution">
    <text evidence="16">The sequence shown here is derived from an EMBL/GenBank/DDBJ whole genome shotgun (WGS) entry which is preliminary data.</text>
</comment>
<dbReference type="Gene3D" id="3.20.20.70">
    <property type="entry name" value="Aldolase class I"/>
    <property type="match status" value="1"/>
</dbReference>
<keyword evidence="6 12" id="KW-0028">Amino-acid biosynthesis</keyword>
<evidence type="ECO:0000256" key="6">
    <source>
        <dbReference type="ARBA" id="ARBA00022605"/>
    </source>
</evidence>
<dbReference type="GO" id="GO:0008840">
    <property type="term" value="F:4-hydroxy-tetrahydrodipicolinate synthase activity"/>
    <property type="evidence" value="ECO:0007669"/>
    <property type="project" value="UniProtKB-UniRule"/>
</dbReference>
<dbReference type="SUPFAM" id="SSF51569">
    <property type="entry name" value="Aldolase"/>
    <property type="match status" value="1"/>
</dbReference>
<keyword evidence="7 12" id="KW-0220">Diaminopimelate biosynthesis</keyword>
<accession>A0A401FYE7</accession>
<feature type="active site" description="Schiff-base intermediate with substrate" evidence="12 14">
    <location>
        <position position="163"/>
    </location>
</feature>
<evidence type="ECO:0000313" key="17">
    <source>
        <dbReference type="Proteomes" id="UP000288096"/>
    </source>
</evidence>
<feature type="binding site" evidence="12 15">
    <location>
        <position position="44"/>
    </location>
    <ligand>
        <name>pyruvate</name>
        <dbReference type="ChEBI" id="CHEBI:15361"/>
    </ligand>
</feature>
<feature type="site" description="Part of a proton relay during catalysis" evidence="12">
    <location>
        <position position="106"/>
    </location>
</feature>
<feature type="binding site" evidence="12 15">
    <location>
        <position position="208"/>
    </location>
    <ligand>
        <name>pyruvate</name>
        <dbReference type="ChEBI" id="CHEBI:15361"/>
    </ligand>
</feature>
<dbReference type="EC" id="4.3.3.7" evidence="4 12"/>
<dbReference type="CDD" id="cd00950">
    <property type="entry name" value="DHDPS"/>
    <property type="match status" value="1"/>
</dbReference>
<dbReference type="PIRSF" id="PIRSF001365">
    <property type="entry name" value="DHDPS"/>
    <property type="match status" value="1"/>
</dbReference>
<reference evidence="17" key="2">
    <citation type="submission" date="2019-01" db="EMBL/GenBank/DDBJ databases">
        <title>Genome sequence of Desulfonema ishimotonii strain Tokyo 01.</title>
        <authorList>
            <person name="Fukui M."/>
        </authorList>
    </citation>
    <scope>NUCLEOTIDE SEQUENCE [LARGE SCALE GENOMIC DNA]</scope>
    <source>
        <strain evidence="17">Tokyo 01</strain>
    </source>
</reference>
<dbReference type="AlphaFoldDB" id="A0A401FYE7"/>
<evidence type="ECO:0000256" key="11">
    <source>
        <dbReference type="ARBA" id="ARBA00047836"/>
    </source>
</evidence>
<dbReference type="InterPro" id="IPR002220">
    <property type="entry name" value="DapA-like"/>
</dbReference>
<dbReference type="EMBL" id="BEXT01000001">
    <property type="protein sequence ID" value="GBC62032.1"/>
    <property type="molecule type" value="Genomic_DNA"/>
</dbReference>
<dbReference type="SMART" id="SM01130">
    <property type="entry name" value="DHDPS"/>
    <property type="match status" value="1"/>
</dbReference>
<dbReference type="HAMAP" id="MF_00418">
    <property type="entry name" value="DapA"/>
    <property type="match status" value="1"/>
</dbReference>
<dbReference type="NCBIfam" id="TIGR00674">
    <property type="entry name" value="dapA"/>
    <property type="match status" value="1"/>
</dbReference>
<dbReference type="InterPro" id="IPR013785">
    <property type="entry name" value="Aldolase_TIM"/>
</dbReference>
<feature type="active site" description="Proton donor/acceptor" evidence="12 14">
    <location>
        <position position="134"/>
    </location>
</feature>
<evidence type="ECO:0000256" key="9">
    <source>
        <dbReference type="ARBA" id="ARBA00023239"/>
    </source>
</evidence>
<dbReference type="RefSeq" id="WP_124329246.1">
    <property type="nucleotide sequence ID" value="NZ_BEXT01000001.1"/>
</dbReference>
<evidence type="ECO:0000256" key="1">
    <source>
        <dbReference type="ARBA" id="ARBA00003294"/>
    </source>
</evidence>
<comment type="similarity">
    <text evidence="3 12 13">Belongs to the DapA family.</text>
</comment>
<dbReference type="UniPathway" id="UPA00034">
    <property type="reaction ID" value="UER00017"/>
</dbReference>
<evidence type="ECO:0000256" key="14">
    <source>
        <dbReference type="PIRSR" id="PIRSR001365-1"/>
    </source>
</evidence>
<reference evidence="17" key="1">
    <citation type="submission" date="2017-11" db="EMBL/GenBank/DDBJ databases">
        <authorList>
            <person name="Watanabe M."/>
            <person name="Kojima H."/>
        </authorList>
    </citation>
    <scope>NUCLEOTIDE SEQUENCE [LARGE SCALE GENOMIC DNA]</scope>
    <source>
        <strain evidence="17">Tokyo 01</strain>
    </source>
</reference>
<gene>
    <name evidence="12" type="primary">dapA</name>
    <name evidence="16" type="ORF">DENIS_2995</name>
</gene>
<keyword evidence="17" id="KW-1185">Reference proteome</keyword>
<dbReference type="GO" id="GO:0005737">
    <property type="term" value="C:cytoplasm"/>
    <property type="evidence" value="ECO:0007669"/>
    <property type="project" value="UniProtKB-SubCell"/>
</dbReference>
<evidence type="ECO:0000256" key="10">
    <source>
        <dbReference type="ARBA" id="ARBA00023270"/>
    </source>
</evidence>
<evidence type="ECO:0000256" key="8">
    <source>
        <dbReference type="ARBA" id="ARBA00023154"/>
    </source>
</evidence>
<dbReference type="PANTHER" id="PTHR12128:SF66">
    <property type="entry name" value="4-HYDROXY-2-OXOGLUTARATE ALDOLASE, MITOCHONDRIAL"/>
    <property type="match status" value="1"/>
</dbReference>
<dbReference type="GO" id="GO:0009089">
    <property type="term" value="P:lysine biosynthetic process via diaminopimelate"/>
    <property type="evidence" value="ECO:0007669"/>
    <property type="project" value="UniProtKB-UniRule"/>
</dbReference>
<comment type="pathway">
    <text evidence="2 12">Amino-acid biosynthesis; L-lysine biosynthesis via DAP pathway; (S)-tetrahydrodipicolinate from L-aspartate: step 3/4.</text>
</comment>
<name>A0A401FYE7_9BACT</name>
<keyword evidence="8 12" id="KW-0457">Lysine biosynthesis</keyword>
<organism evidence="16 17">
    <name type="scientific">Desulfonema ishimotonii</name>
    <dbReference type="NCBI Taxonomy" id="45657"/>
    <lineage>
        <taxon>Bacteria</taxon>
        <taxon>Pseudomonadati</taxon>
        <taxon>Thermodesulfobacteriota</taxon>
        <taxon>Desulfobacteria</taxon>
        <taxon>Desulfobacterales</taxon>
        <taxon>Desulfococcaceae</taxon>
        <taxon>Desulfonema</taxon>
    </lineage>
</organism>
<dbReference type="GO" id="GO:0019877">
    <property type="term" value="P:diaminopimelate biosynthetic process"/>
    <property type="evidence" value="ECO:0007669"/>
    <property type="project" value="UniProtKB-UniRule"/>
</dbReference>
<dbReference type="PRINTS" id="PR00146">
    <property type="entry name" value="DHPICSNTHASE"/>
</dbReference>
<keyword evidence="9 12" id="KW-0456">Lyase</keyword>
<dbReference type="InterPro" id="IPR005263">
    <property type="entry name" value="DapA"/>
</dbReference>
<evidence type="ECO:0000256" key="3">
    <source>
        <dbReference type="ARBA" id="ARBA00007592"/>
    </source>
</evidence>
<comment type="function">
    <text evidence="1 12">Catalyzes the condensation of (S)-aspartate-beta-semialdehyde [(S)-ASA] and pyruvate to 4-hydroxy-tetrahydrodipicolinate (HTPA).</text>
</comment>
<dbReference type="InterPro" id="IPR020624">
    <property type="entry name" value="Schiff_base-form_aldolases_CS"/>
</dbReference>
<evidence type="ECO:0000256" key="15">
    <source>
        <dbReference type="PIRSR" id="PIRSR001365-2"/>
    </source>
</evidence>
<dbReference type="PANTHER" id="PTHR12128">
    <property type="entry name" value="DIHYDRODIPICOLINATE SYNTHASE"/>
    <property type="match status" value="1"/>
</dbReference>
<dbReference type="Pfam" id="PF00701">
    <property type="entry name" value="DHDPS"/>
    <property type="match status" value="1"/>
</dbReference>
<keyword evidence="5 12" id="KW-0963">Cytoplasm</keyword>
<keyword evidence="10 12" id="KW-0704">Schiff base</keyword>
<comment type="catalytic activity">
    <reaction evidence="11 12">
        <text>L-aspartate 4-semialdehyde + pyruvate = (2S,4S)-4-hydroxy-2,3,4,5-tetrahydrodipicolinate + H2O + H(+)</text>
        <dbReference type="Rhea" id="RHEA:34171"/>
        <dbReference type="ChEBI" id="CHEBI:15361"/>
        <dbReference type="ChEBI" id="CHEBI:15377"/>
        <dbReference type="ChEBI" id="CHEBI:15378"/>
        <dbReference type="ChEBI" id="CHEBI:67139"/>
        <dbReference type="ChEBI" id="CHEBI:537519"/>
        <dbReference type="EC" id="4.3.3.7"/>
    </reaction>
</comment>
<comment type="caution">
    <text evidence="12">Was originally thought to be a dihydrodipicolinate synthase (DHDPS), catalyzing the condensation of (S)-aspartate-beta-semialdehyde [(S)-ASA] and pyruvate to dihydrodipicolinate (DHDP). However, it was shown in E.coli that the product of the enzymatic reaction is not dihydrodipicolinate but in fact (4S)-4-hydroxy-2,3,4,5-tetrahydro-(2S)-dipicolinic acid (HTPA), and that the consecutive dehydration reaction leading to DHDP is not spontaneous but catalyzed by DapB.</text>
</comment>
<dbReference type="OrthoDB" id="9782828at2"/>
<feature type="site" description="Part of a proton relay during catalysis" evidence="12">
    <location>
        <position position="43"/>
    </location>
</feature>
<evidence type="ECO:0000256" key="12">
    <source>
        <dbReference type="HAMAP-Rule" id="MF_00418"/>
    </source>
</evidence>
<proteinExistence type="inferred from homology"/>
<evidence type="ECO:0000256" key="4">
    <source>
        <dbReference type="ARBA" id="ARBA00012086"/>
    </source>
</evidence>
<protein>
    <recommendedName>
        <fullName evidence="4 12">4-hydroxy-tetrahydrodipicolinate synthase</fullName>
        <shortName evidence="12">HTPA synthase</shortName>
        <ecNumber evidence="4 12">4.3.3.7</ecNumber>
    </recommendedName>
</protein>